<protein>
    <submittedName>
        <fullName evidence="2">Uncharacterized protein</fullName>
    </submittedName>
</protein>
<dbReference type="VEuPathDB" id="VectorBase:GBRI031624"/>
<evidence type="ECO:0000256" key="1">
    <source>
        <dbReference type="SAM" id="Phobius"/>
    </source>
</evidence>
<dbReference type="EnsemblMetazoa" id="GBRI031624-RA">
    <property type="protein sequence ID" value="GBRI031624-PA"/>
    <property type="gene ID" value="GBRI031624"/>
</dbReference>
<name>A0A1A9WTS0_9MUSC</name>
<proteinExistence type="predicted"/>
<dbReference type="Proteomes" id="UP000091820">
    <property type="component" value="Unassembled WGS sequence"/>
</dbReference>
<dbReference type="AlphaFoldDB" id="A0A1A9WTS0"/>
<reference evidence="2" key="2">
    <citation type="submission" date="2020-05" db="UniProtKB">
        <authorList>
            <consortium name="EnsemblMetazoa"/>
        </authorList>
    </citation>
    <scope>IDENTIFICATION</scope>
    <source>
        <strain evidence="2">IAEA</strain>
    </source>
</reference>
<reference evidence="3" key="1">
    <citation type="submission" date="2014-03" db="EMBL/GenBank/DDBJ databases">
        <authorList>
            <person name="Aksoy S."/>
            <person name="Warren W."/>
            <person name="Wilson R.K."/>
        </authorList>
    </citation>
    <scope>NUCLEOTIDE SEQUENCE [LARGE SCALE GENOMIC DNA]</scope>
    <source>
        <strain evidence="3">IAEA</strain>
    </source>
</reference>
<evidence type="ECO:0000313" key="3">
    <source>
        <dbReference type="Proteomes" id="UP000091820"/>
    </source>
</evidence>
<keyword evidence="1" id="KW-0472">Membrane</keyword>
<keyword evidence="1" id="KW-1133">Transmembrane helix</keyword>
<sequence>MSLYKREVPFKLLKNVYFFSIAIFLKGLRGLTESNTSINRNLCLRKNISISEGVSNRLRKGSLFINYINTKYDCELLWPLLVFFAFLSLTSLSLNLVHQFGKDKKLKLNKKPKNNVNAIKKNQSNFEKKGKKIK</sequence>
<evidence type="ECO:0000313" key="2">
    <source>
        <dbReference type="EnsemblMetazoa" id="GBRI031624-PA"/>
    </source>
</evidence>
<feature type="transmembrane region" description="Helical" evidence="1">
    <location>
        <begin position="12"/>
        <end position="31"/>
    </location>
</feature>
<organism evidence="2 3">
    <name type="scientific">Glossina brevipalpis</name>
    <dbReference type="NCBI Taxonomy" id="37001"/>
    <lineage>
        <taxon>Eukaryota</taxon>
        <taxon>Metazoa</taxon>
        <taxon>Ecdysozoa</taxon>
        <taxon>Arthropoda</taxon>
        <taxon>Hexapoda</taxon>
        <taxon>Insecta</taxon>
        <taxon>Pterygota</taxon>
        <taxon>Neoptera</taxon>
        <taxon>Endopterygota</taxon>
        <taxon>Diptera</taxon>
        <taxon>Brachycera</taxon>
        <taxon>Muscomorpha</taxon>
        <taxon>Hippoboscoidea</taxon>
        <taxon>Glossinidae</taxon>
        <taxon>Glossina</taxon>
    </lineage>
</organism>
<feature type="transmembrane region" description="Helical" evidence="1">
    <location>
        <begin position="76"/>
        <end position="97"/>
    </location>
</feature>
<keyword evidence="1" id="KW-0812">Transmembrane</keyword>
<keyword evidence="3" id="KW-1185">Reference proteome</keyword>
<accession>A0A1A9WTS0</accession>